<dbReference type="PROSITE" id="PS50878">
    <property type="entry name" value="RT_POL"/>
    <property type="match status" value="1"/>
</dbReference>
<dbReference type="SUPFAM" id="SSF56672">
    <property type="entry name" value="DNA/RNA polymerases"/>
    <property type="match status" value="1"/>
</dbReference>
<dbReference type="GO" id="GO:0003964">
    <property type="term" value="F:RNA-directed DNA polymerase activity"/>
    <property type="evidence" value="ECO:0007669"/>
    <property type="project" value="UniProtKB-KW"/>
</dbReference>
<dbReference type="Gene3D" id="3.10.10.10">
    <property type="entry name" value="HIV Type 1 Reverse Transcriptase, subunit A, domain 1"/>
    <property type="match status" value="1"/>
</dbReference>
<dbReference type="EMBL" id="BMAU01021300">
    <property type="protein sequence ID" value="GFY10700.1"/>
    <property type="molecule type" value="Genomic_DNA"/>
</dbReference>
<sequence>MHPYRIPIALQQEVDRQINELLIEPSESEWGHPIACVSKKNGSIRLYVDYRHLNSFTIADAYPMQNSKDLLFEVGQANYITVLDLTKGYWQIPMAEEAKPYTTFVTHHGHYQFCVMPFGMKNAGSTFQKVMDQVLVKHRAYCRSYIDNVAVFSKTWEQHIKHLCVVFQTIQRVGFPINLKKCNFARRRVKFLGHVVGSGQHSPDPGKVESIKNISVPTTKKEIRSFLGLTSYYREYIPNFASLVLSLTELTKNRVPNIIPWNEVAEQAFTKLKAQLVKAPSLYTPNLSKPYQLYTDASATAIGACLSQNDEKGTENPIAFFSKKLTETQTRWATIEREAYAVIEALKRFDTWIFGAKIEVISDYNPLTYLTLTTPQSAKLTRWALALQRYNIAISYRKSVKHENADALSILPIPVS</sequence>
<evidence type="ECO:0000313" key="10">
    <source>
        <dbReference type="EMBL" id="GFY10700.1"/>
    </source>
</evidence>
<proteinExistence type="predicted"/>
<evidence type="ECO:0000256" key="7">
    <source>
        <dbReference type="ARBA" id="ARBA00022801"/>
    </source>
</evidence>
<evidence type="ECO:0000256" key="6">
    <source>
        <dbReference type="ARBA" id="ARBA00022759"/>
    </source>
</evidence>
<dbReference type="Pfam" id="PF17917">
    <property type="entry name" value="RT_RNaseH"/>
    <property type="match status" value="1"/>
</dbReference>
<evidence type="ECO:0000256" key="3">
    <source>
        <dbReference type="ARBA" id="ARBA00022679"/>
    </source>
</evidence>
<dbReference type="CDD" id="cd01647">
    <property type="entry name" value="RT_LTR"/>
    <property type="match status" value="1"/>
</dbReference>
<protein>
    <recommendedName>
        <fullName evidence="1">RNA-directed DNA polymerase</fullName>
        <ecNumber evidence="1">2.7.7.49</ecNumber>
    </recommendedName>
</protein>
<dbReference type="FunFam" id="3.10.10.10:FF:000007">
    <property type="entry name" value="Retrovirus-related Pol polyprotein from transposon 17.6-like Protein"/>
    <property type="match status" value="1"/>
</dbReference>
<keyword evidence="3" id="KW-0808">Transferase</keyword>
<dbReference type="FunFam" id="3.10.20.370:FF:000001">
    <property type="entry name" value="Retrovirus-related Pol polyprotein from transposon 17.6-like protein"/>
    <property type="match status" value="1"/>
</dbReference>
<dbReference type="PANTHER" id="PTHR37984">
    <property type="entry name" value="PROTEIN CBG26694"/>
    <property type="match status" value="1"/>
</dbReference>
<name>A0A8X6VLI5_TRICX</name>
<evidence type="ECO:0000256" key="2">
    <source>
        <dbReference type="ARBA" id="ARBA00022670"/>
    </source>
</evidence>
<dbReference type="GO" id="GO:0008233">
    <property type="term" value="F:peptidase activity"/>
    <property type="evidence" value="ECO:0007669"/>
    <property type="project" value="UniProtKB-KW"/>
</dbReference>
<dbReference type="InterPro" id="IPR041373">
    <property type="entry name" value="RT_RNaseH"/>
</dbReference>
<dbReference type="FunFam" id="3.30.70.270:FF:000020">
    <property type="entry name" value="Transposon Tf2-6 polyprotein-like Protein"/>
    <property type="match status" value="1"/>
</dbReference>
<dbReference type="Pfam" id="PF00078">
    <property type="entry name" value="RVT_1"/>
    <property type="match status" value="1"/>
</dbReference>
<evidence type="ECO:0000256" key="1">
    <source>
        <dbReference type="ARBA" id="ARBA00012493"/>
    </source>
</evidence>
<accession>A0A8X6VLI5</accession>
<keyword evidence="8" id="KW-0695">RNA-directed DNA polymerase</keyword>
<dbReference type="InterPro" id="IPR000477">
    <property type="entry name" value="RT_dom"/>
</dbReference>
<keyword evidence="7" id="KW-0378">Hydrolase</keyword>
<evidence type="ECO:0000256" key="5">
    <source>
        <dbReference type="ARBA" id="ARBA00022722"/>
    </source>
</evidence>
<feature type="domain" description="Reverse transcriptase" evidence="9">
    <location>
        <begin position="18"/>
        <end position="196"/>
    </location>
</feature>
<keyword evidence="6" id="KW-0255">Endonuclease</keyword>
<dbReference type="EC" id="2.7.7.49" evidence="1"/>
<keyword evidence="2" id="KW-0645">Protease</keyword>
<dbReference type="Proteomes" id="UP000887159">
    <property type="component" value="Unassembled WGS sequence"/>
</dbReference>
<keyword evidence="11" id="KW-1185">Reference proteome</keyword>
<evidence type="ECO:0000256" key="4">
    <source>
        <dbReference type="ARBA" id="ARBA00022695"/>
    </source>
</evidence>
<keyword evidence="5" id="KW-0540">Nuclease</keyword>
<dbReference type="GO" id="GO:0004519">
    <property type="term" value="F:endonuclease activity"/>
    <property type="evidence" value="ECO:0007669"/>
    <property type="project" value="UniProtKB-KW"/>
</dbReference>
<keyword evidence="4" id="KW-0548">Nucleotidyltransferase</keyword>
<dbReference type="GO" id="GO:0006508">
    <property type="term" value="P:proteolysis"/>
    <property type="evidence" value="ECO:0007669"/>
    <property type="project" value="UniProtKB-KW"/>
</dbReference>
<gene>
    <name evidence="10" type="primary">pol</name>
    <name evidence="10" type="ORF">TNCV_2195211</name>
</gene>
<dbReference type="InterPro" id="IPR050951">
    <property type="entry name" value="Retrovirus_Pol_polyprotein"/>
</dbReference>
<dbReference type="CDD" id="cd09274">
    <property type="entry name" value="RNase_HI_RT_Ty3"/>
    <property type="match status" value="1"/>
</dbReference>
<dbReference type="InterPro" id="IPR043502">
    <property type="entry name" value="DNA/RNA_pol_sf"/>
</dbReference>
<evidence type="ECO:0000256" key="8">
    <source>
        <dbReference type="ARBA" id="ARBA00022918"/>
    </source>
</evidence>
<reference evidence="10" key="1">
    <citation type="submission" date="2020-08" db="EMBL/GenBank/DDBJ databases">
        <title>Multicomponent nature underlies the extraordinary mechanical properties of spider dragline silk.</title>
        <authorList>
            <person name="Kono N."/>
            <person name="Nakamura H."/>
            <person name="Mori M."/>
            <person name="Yoshida Y."/>
            <person name="Ohtoshi R."/>
            <person name="Malay A.D."/>
            <person name="Moran D.A.P."/>
            <person name="Tomita M."/>
            <person name="Numata K."/>
            <person name="Arakawa K."/>
        </authorList>
    </citation>
    <scope>NUCLEOTIDE SEQUENCE</scope>
</reference>
<comment type="caution">
    <text evidence="10">The sequence shown here is derived from an EMBL/GenBank/DDBJ whole genome shotgun (WGS) entry which is preliminary data.</text>
</comment>
<dbReference type="InterPro" id="IPR043128">
    <property type="entry name" value="Rev_trsase/Diguanyl_cyclase"/>
</dbReference>
<dbReference type="PANTHER" id="PTHR37984:SF5">
    <property type="entry name" value="PROTEIN NYNRIN-LIKE"/>
    <property type="match status" value="1"/>
</dbReference>
<evidence type="ECO:0000259" key="9">
    <source>
        <dbReference type="PROSITE" id="PS50878"/>
    </source>
</evidence>
<evidence type="ECO:0000313" key="11">
    <source>
        <dbReference type="Proteomes" id="UP000887159"/>
    </source>
</evidence>
<dbReference type="AlphaFoldDB" id="A0A8X6VLI5"/>
<dbReference type="Gene3D" id="3.30.70.270">
    <property type="match status" value="2"/>
</dbReference>
<organism evidence="10 11">
    <name type="scientific">Trichonephila clavipes</name>
    <name type="common">Golden silk orbweaver</name>
    <name type="synonym">Nephila clavipes</name>
    <dbReference type="NCBI Taxonomy" id="2585209"/>
    <lineage>
        <taxon>Eukaryota</taxon>
        <taxon>Metazoa</taxon>
        <taxon>Ecdysozoa</taxon>
        <taxon>Arthropoda</taxon>
        <taxon>Chelicerata</taxon>
        <taxon>Arachnida</taxon>
        <taxon>Araneae</taxon>
        <taxon>Araneomorphae</taxon>
        <taxon>Entelegynae</taxon>
        <taxon>Araneoidea</taxon>
        <taxon>Nephilidae</taxon>
        <taxon>Trichonephila</taxon>
    </lineage>
</organism>